<sequence>MYSLRCLLFLFSFFISIQPLLEPQNVLFFHQKFPFFIIFNLYFICYASVCLASEIYKRFILSIFEFFLK</sequence>
<keyword evidence="1" id="KW-0812">Transmembrane</keyword>
<keyword evidence="1" id="KW-1133">Transmembrane helix</keyword>
<evidence type="ECO:0000313" key="3">
    <source>
        <dbReference type="EMBL" id="MBC1180509.1"/>
    </source>
</evidence>
<keyword evidence="2" id="KW-0732">Signal</keyword>
<feature type="signal peptide" evidence="2">
    <location>
        <begin position="1"/>
        <end position="19"/>
    </location>
</feature>
<keyword evidence="1" id="KW-0472">Membrane</keyword>
<name>A0A7G3B7F4_LUTLO</name>
<dbReference type="EMBL" id="GITU01011806">
    <property type="protein sequence ID" value="MBC1180509.1"/>
    <property type="molecule type" value="Transcribed_RNA"/>
</dbReference>
<proteinExistence type="predicted"/>
<feature type="chain" id="PRO_5028854517" description="Secreted protein" evidence="2">
    <location>
        <begin position="20"/>
        <end position="69"/>
    </location>
</feature>
<accession>A0A7G3B7F4</accession>
<evidence type="ECO:0000256" key="1">
    <source>
        <dbReference type="SAM" id="Phobius"/>
    </source>
</evidence>
<feature type="transmembrane region" description="Helical" evidence="1">
    <location>
        <begin position="33"/>
        <end position="52"/>
    </location>
</feature>
<evidence type="ECO:0008006" key="4">
    <source>
        <dbReference type="Google" id="ProtNLM"/>
    </source>
</evidence>
<dbReference type="AlphaFoldDB" id="A0A7G3B7F4"/>
<protein>
    <recommendedName>
        <fullName evidence="4">Secreted protein</fullName>
    </recommendedName>
</protein>
<evidence type="ECO:0000256" key="2">
    <source>
        <dbReference type="SAM" id="SignalP"/>
    </source>
</evidence>
<reference evidence="3" key="1">
    <citation type="journal article" date="2020" name="BMC">
        <title>Leishmania infection induces a limited differential gene expression in the sand fly midgut.</title>
        <authorList>
            <person name="Coutinho-Abreu I.V."/>
            <person name="Serafim T.D."/>
            <person name="Meneses C."/>
            <person name="Kamhawi S."/>
            <person name="Oliveira F."/>
            <person name="Valenzuela J.G."/>
        </authorList>
    </citation>
    <scope>NUCLEOTIDE SEQUENCE</scope>
    <source>
        <strain evidence="3">Jacobina</strain>
        <tissue evidence="3">Midgut</tissue>
    </source>
</reference>
<organism evidence="3">
    <name type="scientific">Lutzomyia longipalpis</name>
    <name type="common">Sand fly</name>
    <dbReference type="NCBI Taxonomy" id="7200"/>
    <lineage>
        <taxon>Eukaryota</taxon>
        <taxon>Metazoa</taxon>
        <taxon>Ecdysozoa</taxon>
        <taxon>Arthropoda</taxon>
        <taxon>Hexapoda</taxon>
        <taxon>Insecta</taxon>
        <taxon>Pterygota</taxon>
        <taxon>Neoptera</taxon>
        <taxon>Endopterygota</taxon>
        <taxon>Diptera</taxon>
        <taxon>Nematocera</taxon>
        <taxon>Psychodoidea</taxon>
        <taxon>Psychodidae</taxon>
        <taxon>Lutzomyia</taxon>
        <taxon>Lutzomyia</taxon>
    </lineage>
</organism>